<evidence type="ECO:0000256" key="1">
    <source>
        <dbReference type="ARBA" id="ARBA00023125"/>
    </source>
</evidence>
<gene>
    <name evidence="3" type="ORF">D9757_002187</name>
</gene>
<dbReference type="PROSITE" id="PS51253">
    <property type="entry name" value="HTH_CENPB"/>
    <property type="match status" value="1"/>
</dbReference>
<name>A0A8H5HZR4_9AGAR</name>
<keyword evidence="4" id="KW-1185">Reference proteome</keyword>
<evidence type="ECO:0000313" key="3">
    <source>
        <dbReference type="EMBL" id="KAF5392410.1"/>
    </source>
</evidence>
<dbReference type="GO" id="GO:0003677">
    <property type="term" value="F:DNA binding"/>
    <property type="evidence" value="ECO:0007669"/>
    <property type="project" value="UniProtKB-KW"/>
</dbReference>
<keyword evidence="1" id="KW-0238">DNA-binding</keyword>
<dbReference type="InterPro" id="IPR006600">
    <property type="entry name" value="HTH_CenpB_DNA-bd_dom"/>
</dbReference>
<organism evidence="3 4">
    <name type="scientific">Collybiopsis confluens</name>
    <dbReference type="NCBI Taxonomy" id="2823264"/>
    <lineage>
        <taxon>Eukaryota</taxon>
        <taxon>Fungi</taxon>
        <taxon>Dikarya</taxon>
        <taxon>Basidiomycota</taxon>
        <taxon>Agaricomycotina</taxon>
        <taxon>Agaricomycetes</taxon>
        <taxon>Agaricomycetidae</taxon>
        <taxon>Agaricales</taxon>
        <taxon>Marasmiineae</taxon>
        <taxon>Omphalotaceae</taxon>
        <taxon>Collybiopsis</taxon>
    </lineage>
</organism>
<evidence type="ECO:0000259" key="2">
    <source>
        <dbReference type="PROSITE" id="PS51253"/>
    </source>
</evidence>
<evidence type="ECO:0000313" key="4">
    <source>
        <dbReference type="Proteomes" id="UP000518752"/>
    </source>
</evidence>
<reference evidence="3 4" key="1">
    <citation type="journal article" date="2020" name="ISME J.">
        <title>Uncovering the hidden diversity of litter-decomposition mechanisms in mushroom-forming fungi.</title>
        <authorList>
            <person name="Floudas D."/>
            <person name="Bentzer J."/>
            <person name="Ahren D."/>
            <person name="Johansson T."/>
            <person name="Persson P."/>
            <person name="Tunlid A."/>
        </authorList>
    </citation>
    <scope>NUCLEOTIDE SEQUENCE [LARGE SCALE GENOMIC DNA]</scope>
    <source>
        <strain evidence="3 4">CBS 406.79</strain>
    </source>
</reference>
<protein>
    <recommendedName>
        <fullName evidence="2">HTH CENPB-type domain-containing protein</fullName>
    </recommendedName>
</protein>
<accession>A0A8H5HZR4</accession>
<dbReference type="EMBL" id="JAACJN010000005">
    <property type="protein sequence ID" value="KAF5392410.1"/>
    <property type="molecule type" value="Genomic_DNA"/>
</dbReference>
<comment type="caution">
    <text evidence="3">The sequence shown here is derived from an EMBL/GenBank/DDBJ whole genome shotgun (WGS) entry which is preliminary data.</text>
</comment>
<dbReference type="Proteomes" id="UP000518752">
    <property type="component" value="Unassembled WGS sequence"/>
</dbReference>
<dbReference type="OrthoDB" id="2668963at2759"/>
<proteinExistence type="predicted"/>
<feature type="domain" description="HTH CENPB-type" evidence="2">
    <location>
        <begin position="80"/>
        <end position="154"/>
    </location>
</feature>
<sequence>MVGRAHSEREKKRLLSALKEEYLLRAITLYKNAQSTPYTLSLRKVCRLAEEQCLQEKKKRVALSNSALHRRLHGGQCHREVKEGQRWLNNNEEEVLTNEVIYWGDRGFPLDHGRLKEHADEIARARHGDAFPATGVGKAWTSRFVSDHRDQIGMYWTHSMDHSRARAVNPFNNPDYGGLGWVL</sequence>
<dbReference type="AlphaFoldDB" id="A0A8H5HZR4"/>